<accession>A0A399FXH7</accession>
<keyword evidence="2 7" id="KW-0001">2Fe-2S</keyword>
<dbReference type="EMBL" id="NDHY01000006">
    <property type="protein sequence ID" value="RII00176.1"/>
    <property type="molecule type" value="Genomic_DNA"/>
</dbReference>
<evidence type="ECO:0000256" key="6">
    <source>
        <dbReference type="ARBA" id="ARBA00034078"/>
    </source>
</evidence>
<reference evidence="8 9" key="1">
    <citation type="submission" date="2018-08" db="EMBL/GenBank/DDBJ databases">
        <title>Draft genome of candidate division NPL-UPA2 bacterium Unc8 that adapted to ultra-basic serpentinizing groundwater.</title>
        <authorList>
            <person name="Ishii S."/>
            <person name="Suzuki S."/>
            <person name="Nealson K.H."/>
        </authorList>
    </citation>
    <scope>NUCLEOTIDE SEQUENCE [LARGE SCALE GENOMIC DNA]</scope>
    <source>
        <strain evidence="8">Unc8</strain>
    </source>
</reference>
<dbReference type="InterPro" id="IPR036249">
    <property type="entry name" value="Thioredoxin-like_sf"/>
</dbReference>
<feature type="binding site" evidence="7">
    <location>
        <position position="116"/>
    </location>
    <ligand>
        <name>[2Fe-2S] cluster</name>
        <dbReference type="ChEBI" id="CHEBI:190135"/>
    </ligand>
</feature>
<evidence type="ECO:0000313" key="9">
    <source>
        <dbReference type="Proteomes" id="UP000266287"/>
    </source>
</evidence>
<evidence type="ECO:0000256" key="1">
    <source>
        <dbReference type="ARBA" id="ARBA00010643"/>
    </source>
</evidence>
<dbReference type="SUPFAM" id="SSF52833">
    <property type="entry name" value="Thioredoxin-like"/>
    <property type="match status" value="1"/>
</dbReference>
<dbReference type="PIRSF" id="PIRSF000216">
    <property type="entry name" value="NADH_DH_24kDa"/>
    <property type="match status" value="1"/>
</dbReference>
<name>A0A399FXH7_UNCN2</name>
<comment type="similarity">
    <text evidence="1">Belongs to the complex I 24 kDa subunit family.</text>
</comment>
<evidence type="ECO:0000256" key="5">
    <source>
        <dbReference type="ARBA" id="ARBA00023014"/>
    </source>
</evidence>
<comment type="cofactor">
    <cofactor evidence="6">
        <name>[2Fe-2S] cluster</name>
        <dbReference type="ChEBI" id="CHEBI:190135"/>
    </cofactor>
</comment>
<dbReference type="AlphaFoldDB" id="A0A399FXH7"/>
<dbReference type="InterPro" id="IPR002023">
    <property type="entry name" value="NuoE-like"/>
</dbReference>
<dbReference type="InterPro" id="IPR041921">
    <property type="entry name" value="NuoE_N"/>
</dbReference>
<dbReference type="GO" id="GO:0016491">
    <property type="term" value="F:oxidoreductase activity"/>
    <property type="evidence" value="ECO:0007669"/>
    <property type="project" value="UniProtKB-KW"/>
</dbReference>
<dbReference type="PANTHER" id="PTHR43342:SF1">
    <property type="entry name" value="BIFURCATING [FEFE] HYDROGENASE GAMMA SUBUNIT"/>
    <property type="match status" value="1"/>
</dbReference>
<feature type="binding site" evidence="7">
    <location>
        <position position="112"/>
    </location>
    <ligand>
        <name>[2Fe-2S] cluster</name>
        <dbReference type="ChEBI" id="CHEBI:190135"/>
    </ligand>
</feature>
<dbReference type="CDD" id="cd03064">
    <property type="entry name" value="TRX_Fd_NuoE"/>
    <property type="match status" value="1"/>
</dbReference>
<protein>
    <submittedName>
        <fullName evidence="8">NADH-quinone oxidoreductase subunit NuoE</fullName>
        <ecNumber evidence="8">1.6.5.11</ecNumber>
    </submittedName>
</protein>
<dbReference type="NCBIfam" id="NF005722">
    <property type="entry name" value="PRK07539.1-2"/>
    <property type="match status" value="1"/>
</dbReference>
<dbReference type="Gene3D" id="1.10.10.1590">
    <property type="entry name" value="NADH-quinone oxidoreductase subunit E"/>
    <property type="match status" value="1"/>
</dbReference>
<keyword evidence="5 7" id="KW-0411">Iron-sulfur</keyword>
<evidence type="ECO:0000256" key="2">
    <source>
        <dbReference type="ARBA" id="ARBA00022714"/>
    </source>
</evidence>
<keyword evidence="3 7" id="KW-0479">Metal-binding</keyword>
<keyword evidence="4 7" id="KW-0408">Iron</keyword>
<dbReference type="EC" id="1.6.5.11" evidence="8"/>
<proteinExistence type="inferred from homology"/>
<comment type="cofactor">
    <cofactor evidence="7">
        <name>[2Fe-2S] cluster</name>
        <dbReference type="ChEBI" id="CHEBI:190135"/>
    </cofactor>
    <text evidence="7">Binds 1 [2Fe-2S] cluster.</text>
</comment>
<keyword evidence="8" id="KW-0560">Oxidoreductase</keyword>
<evidence type="ECO:0000256" key="4">
    <source>
        <dbReference type="ARBA" id="ARBA00023004"/>
    </source>
</evidence>
<dbReference type="InterPro" id="IPR028431">
    <property type="entry name" value="NADP_DH_HndA-like"/>
</dbReference>
<sequence length="160" mass="18021">MREAIKQFTKSRENLIPILQEIQKAEKYLPPEAIYEVSRFLNLSENEIYSIATFYAQFRFARPGEHIIKICLGTACHVRGGINILESIERKLNVQAGGTTKDGKFSLERVACVGCCALAPVVIVDEDVHSKMTMKKVETFLGPLLTGSKKKVKMKKINDF</sequence>
<dbReference type="Gene3D" id="3.40.30.10">
    <property type="entry name" value="Glutaredoxin"/>
    <property type="match status" value="1"/>
</dbReference>
<dbReference type="Pfam" id="PF01257">
    <property type="entry name" value="2Fe-2S_thioredx"/>
    <property type="match status" value="1"/>
</dbReference>
<dbReference type="InterPro" id="IPR042128">
    <property type="entry name" value="NuoE_dom"/>
</dbReference>
<gene>
    <name evidence="8" type="primary">nuoE</name>
    <name evidence="8" type="ORF">B9J77_03365</name>
</gene>
<feature type="binding site" evidence="7">
    <location>
        <position position="71"/>
    </location>
    <ligand>
        <name>[2Fe-2S] cluster</name>
        <dbReference type="ChEBI" id="CHEBI:190135"/>
    </ligand>
</feature>
<feature type="binding site" evidence="7">
    <location>
        <position position="76"/>
    </location>
    <ligand>
        <name>[2Fe-2S] cluster</name>
        <dbReference type="ChEBI" id="CHEBI:190135"/>
    </ligand>
</feature>
<dbReference type="GO" id="GO:0046872">
    <property type="term" value="F:metal ion binding"/>
    <property type="evidence" value="ECO:0007669"/>
    <property type="project" value="UniProtKB-KW"/>
</dbReference>
<dbReference type="GO" id="GO:0051537">
    <property type="term" value="F:2 iron, 2 sulfur cluster binding"/>
    <property type="evidence" value="ECO:0007669"/>
    <property type="project" value="UniProtKB-KW"/>
</dbReference>
<evidence type="ECO:0000256" key="3">
    <source>
        <dbReference type="ARBA" id="ARBA00022723"/>
    </source>
</evidence>
<dbReference type="Proteomes" id="UP000266287">
    <property type="component" value="Unassembled WGS sequence"/>
</dbReference>
<dbReference type="PANTHER" id="PTHR43342">
    <property type="entry name" value="NADH-QUINONE OXIDOREDUCTASE, E SUBUNIT"/>
    <property type="match status" value="1"/>
</dbReference>
<comment type="caution">
    <text evidence="8">The sequence shown here is derived from an EMBL/GenBank/DDBJ whole genome shotgun (WGS) entry which is preliminary data.</text>
</comment>
<organism evidence="8 9">
    <name type="scientific">candidate division NPL-UPA2 bacterium Unc8</name>
    <dbReference type="NCBI Taxonomy" id="1980939"/>
    <lineage>
        <taxon>Bacteria</taxon>
    </lineage>
</organism>
<evidence type="ECO:0000313" key="8">
    <source>
        <dbReference type="EMBL" id="RII00176.1"/>
    </source>
</evidence>
<evidence type="ECO:0000256" key="7">
    <source>
        <dbReference type="PIRSR" id="PIRSR000216-1"/>
    </source>
</evidence>